<dbReference type="EMBL" id="BMIF01000016">
    <property type="protein sequence ID" value="GGA79740.1"/>
    <property type="molecule type" value="Genomic_DNA"/>
</dbReference>
<dbReference type="PIRSF" id="PIRSF015736">
    <property type="entry name" value="MI"/>
    <property type="match status" value="1"/>
</dbReference>
<dbReference type="AlphaFoldDB" id="A0A916WA85"/>
<keyword evidence="2" id="KW-1185">Reference proteome</keyword>
<organism evidence="1 2">
    <name type="scientific">Nitratireductor aestuarii</name>
    <dbReference type="NCBI Taxonomy" id="1735103"/>
    <lineage>
        <taxon>Bacteria</taxon>
        <taxon>Pseudomonadati</taxon>
        <taxon>Pseudomonadota</taxon>
        <taxon>Alphaproteobacteria</taxon>
        <taxon>Hyphomicrobiales</taxon>
        <taxon>Phyllobacteriaceae</taxon>
        <taxon>Nitratireductor</taxon>
    </lineage>
</organism>
<dbReference type="PANTHER" id="PTHR40267">
    <property type="entry name" value="BLR3294 PROTEIN"/>
    <property type="match status" value="1"/>
</dbReference>
<protein>
    <submittedName>
        <fullName evidence="1">IgiC</fullName>
    </submittedName>
</protein>
<reference evidence="1" key="1">
    <citation type="journal article" date="2014" name="Int. J. Syst. Evol. Microbiol.">
        <title>Complete genome sequence of Corynebacterium casei LMG S-19264T (=DSM 44701T), isolated from a smear-ripened cheese.</title>
        <authorList>
            <consortium name="US DOE Joint Genome Institute (JGI-PGF)"/>
            <person name="Walter F."/>
            <person name="Albersmeier A."/>
            <person name="Kalinowski J."/>
            <person name="Ruckert C."/>
        </authorList>
    </citation>
    <scope>NUCLEOTIDE SEQUENCE</scope>
    <source>
        <strain evidence="1">CGMCC 1.15320</strain>
    </source>
</reference>
<dbReference type="Proteomes" id="UP000636264">
    <property type="component" value="Unassembled WGS sequence"/>
</dbReference>
<evidence type="ECO:0000313" key="2">
    <source>
        <dbReference type="Proteomes" id="UP000636264"/>
    </source>
</evidence>
<dbReference type="InterPro" id="IPR053714">
    <property type="entry name" value="Iso_Racemase_Enz_sf"/>
</dbReference>
<dbReference type="InterPro" id="IPR026286">
    <property type="entry name" value="MaiA/AMDase"/>
</dbReference>
<dbReference type="RefSeq" id="WP_188722641.1">
    <property type="nucleotide sequence ID" value="NZ_BMIF01000016.1"/>
</dbReference>
<sequence length="246" mass="26792">MDALGYRKKIGLVIASVNTSAQPESDDLRIPGVTNHTARISIEERPLNTDEAFLAHVESMRSGIRTAIAQVMTCAPDHIIMAIALEAFWGGVKQSESLRQDLVEMAGVGVSMGSNATVAALQAYGAKKIGILTPHMPRGDAMVQLYFEEAGYDVVALKGLKCPSPRQIAHTTYEQIRDGLMEINSDDVDVLVQVGTNLAGKQVAADAERWLGKPVLSMNVVTYWHALRELGIKDKIYGQGRILEDF</sequence>
<comment type="caution">
    <text evidence="1">The sequence shown here is derived from an EMBL/GenBank/DDBJ whole genome shotgun (WGS) entry which is preliminary data.</text>
</comment>
<accession>A0A916WA85</accession>
<dbReference type="Pfam" id="PF17645">
    <property type="entry name" value="Amdase"/>
    <property type="match status" value="1"/>
</dbReference>
<dbReference type="PANTHER" id="PTHR40267:SF1">
    <property type="entry name" value="BLR3294 PROTEIN"/>
    <property type="match status" value="1"/>
</dbReference>
<proteinExistence type="predicted"/>
<name>A0A916WA85_9HYPH</name>
<reference evidence="1" key="2">
    <citation type="submission" date="2020-09" db="EMBL/GenBank/DDBJ databases">
        <authorList>
            <person name="Sun Q."/>
            <person name="Zhou Y."/>
        </authorList>
    </citation>
    <scope>NUCLEOTIDE SEQUENCE</scope>
    <source>
        <strain evidence="1">CGMCC 1.15320</strain>
    </source>
</reference>
<evidence type="ECO:0000313" key="1">
    <source>
        <dbReference type="EMBL" id="GGA79740.1"/>
    </source>
</evidence>
<dbReference type="Gene3D" id="3.40.50.12500">
    <property type="match status" value="1"/>
</dbReference>
<gene>
    <name evidence="1" type="ORF">GCM10011385_37470</name>
</gene>